<dbReference type="eggNOG" id="KOG3281">
    <property type="taxonomic scope" value="Eukaryota"/>
</dbReference>
<gene>
    <name evidence="6" type="ORF">SOCG_02325</name>
</gene>
<evidence type="ECO:0000256" key="1">
    <source>
        <dbReference type="ARBA" id="ARBA00004173"/>
    </source>
</evidence>
<protein>
    <submittedName>
        <fullName evidence="6">F1-ATPase chaperone Atp11</fullName>
    </submittedName>
</protein>
<comment type="similarity">
    <text evidence="2">Belongs to the ATP11 family.</text>
</comment>
<proteinExistence type="inferred from homology"/>
<dbReference type="GO" id="GO:0033615">
    <property type="term" value="P:mitochondrial proton-transporting ATP synthase complex assembly"/>
    <property type="evidence" value="ECO:0007669"/>
    <property type="project" value="TreeGrafter"/>
</dbReference>
<evidence type="ECO:0000313" key="6">
    <source>
        <dbReference type="EMBL" id="EPX74843.1"/>
    </source>
</evidence>
<dbReference type="GO" id="GO:0005739">
    <property type="term" value="C:mitochondrion"/>
    <property type="evidence" value="ECO:0007669"/>
    <property type="project" value="UniProtKB-SubCell"/>
</dbReference>
<reference evidence="6 7" key="1">
    <citation type="journal article" date="2011" name="Science">
        <title>Comparative functional genomics of the fission yeasts.</title>
        <authorList>
            <person name="Rhind N."/>
            <person name="Chen Z."/>
            <person name="Yassour M."/>
            <person name="Thompson D.A."/>
            <person name="Haas B.J."/>
            <person name="Habib N."/>
            <person name="Wapinski I."/>
            <person name="Roy S."/>
            <person name="Lin M.F."/>
            <person name="Heiman D.I."/>
            <person name="Young S.K."/>
            <person name="Furuya K."/>
            <person name="Guo Y."/>
            <person name="Pidoux A."/>
            <person name="Chen H.M."/>
            <person name="Robbertse B."/>
            <person name="Goldberg J.M."/>
            <person name="Aoki K."/>
            <person name="Bayne E.H."/>
            <person name="Berlin A.M."/>
            <person name="Desjardins C.A."/>
            <person name="Dobbs E."/>
            <person name="Dukaj L."/>
            <person name="Fan L."/>
            <person name="FitzGerald M.G."/>
            <person name="French C."/>
            <person name="Gujja S."/>
            <person name="Hansen K."/>
            <person name="Keifenheim D."/>
            <person name="Levin J.Z."/>
            <person name="Mosher R.A."/>
            <person name="Mueller C.A."/>
            <person name="Pfiffner J."/>
            <person name="Priest M."/>
            <person name="Russ C."/>
            <person name="Smialowska A."/>
            <person name="Swoboda P."/>
            <person name="Sykes S.M."/>
            <person name="Vaughn M."/>
            <person name="Vengrova S."/>
            <person name="Yoder R."/>
            <person name="Zeng Q."/>
            <person name="Allshire R."/>
            <person name="Baulcombe D."/>
            <person name="Birren B.W."/>
            <person name="Brown W."/>
            <person name="Ekwall K."/>
            <person name="Kellis M."/>
            <person name="Leatherwood J."/>
            <person name="Levin H."/>
            <person name="Margalit H."/>
            <person name="Martienssen R."/>
            <person name="Nieduszynski C.A."/>
            <person name="Spatafora J.W."/>
            <person name="Friedman N."/>
            <person name="Dalgaard J.Z."/>
            <person name="Baumann P."/>
            <person name="Niki H."/>
            <person name="Regev A."/>
            <person name="Nusbaum C."/>
        </authorList>
    </citation>
    <scope>NUCLEOTIDE SEQUENCE [LARGE SCALE GENOMIC DNA]</scope>
    <source>
        <strain evidence="7">yFS286</strain>
    </source>
</reference>
<evidence type="ECO:0000256" key="2">
    <source>
        <dbReference type="ARBA" id="ARBA00009116"/>
    </source>
</evidence>
<dbReference type="PANTHER" id="PTHR13126">
    <property type="entry name" value="CHAPERONE ATP11"/>
    <property type="match status" value="1"/>
</dbReference>
<feature type="region of interest" description="Disordered" evidence="5">
    <location>
        <begin position="70"/>
        <end position="93"/>
    </location>
</feature>
<dbReference type="PANTHER" id="PTHR13126:SF0">
    <property type="entry name" value="ATP SYNTHASE MITOCHONDRIAL F1 COMPLEX ASSEMBLY FACTOR 1"/>
    <property type="match status" value="1"/>
</dbReference>
<dbReference type="AlphaFoldDB" id="S9Q5C7"/>
<organism evidence="6 7">
    <name type="scientific">Schizosaccharomyces octosporus (strain yFS286)</name>
    <name type="common">Fission yeast</name>
    <name type="synonym">Octosporomyces octosporus</name>
    <dbReference type="NCBI Taxonomy" id="483514"/>
    <lineage>
        <taxon>Eukaryota</taxon>
        <taxon>Fungi</taxon>
        <taxon>Dikarya</taxon>
        <taxon>Ascomycota</taxon>
        <taxon>Taphrinomycotina</taxon>
        <taxon>Schizosaccharomycetes</taxon>
        <taxon>Schizosaccharomycetales</taxon>
        <taxon>Schizosaccharomycetaceae</taxon>
        <taxon>Schizosaccharomyces</taxon>
    </lineage>
</organism>
<dbReference type="GeneID" id="25031302"/>
<keyword evidence="7" id="KW-1185">Reference proteome</keyword>
<dbReference type="InterPro" id="IPR010591">
    <property type="entry name" value="ATP11"/>
</dbReference>
<dbReference type="Pfam" id="PF06644">
    <property type="entry name" value="ATP11"/>
    <property type="match status" value="1"/>
</dbReference>
<dbReference type="HOGENOM" id="CLU_054226_2_0_1"/>
<evidence type="ECO:0000256" key="3">
    <source>
        <dbReference type="ARBA" id="ARBA00022946"/>
    </source>
</evidence>
<dbReference type="Proteomes" id="UP000016088">
    <property type="component" value="Unassembled WGS sequence"/>
</dbReference>
<sequence>MTMMIRSKLISTLGVRNTCWKPNIGRSFLRLYSHEVQGTPKNEVYERYQEKLKQKAEQESIPLEKLVQNARKSSTPKQAISESQELAEKSQKKPQVKKVKKFPELNDFIDVSKFQNLPSSVIEKLWRARNLQENILSSCIEKQTYERMISRAKKYPLFVLPLPRENQGMETHLIQWGFPNNNTAHLIITTLLEYKLKNAYATPHTVLTHFSDLLESNGVALMRCQFEENKSLTSSDVQLLLLAAQKFYNASSDTPLGKERLSLLENFATGKDFDLYKVAGHMDMLE</sequence>
<dbReference type="EMBL" id="KE503206">
    <property type="protein sequence ID" value="EPX74843.1"/>
    <property type="molecule type" value="Genomic_DNA"/>
</dbReference>
<keyword evidence="3" id="KW-0809">Transit peptide</keyword>
<feature type="compositionally biased region" description="Polar residues" evidence="5">
    <location>
        <begin position="70"/>
        <end position="84"/>
    </location>
</feature>
<comment type="subcellular location">
    <subcellularLocation>
        <location evidence="1">Mitochondrion</location>
    </subcellularLocation>
</comment>
<evidence type="ECO:0000256" key="5">
    <source>
        <dbReference type="SAM" id="MobiDB-lite"/>
    </source>
</evidence>
<dbReference type="OMA" id="MFYYKTD"/>
<keyword evidence="4" id="KW-0496">Mitochondrion</keyword>
<dbReference type="OrthoDB" id="16535at2759"/>
<name>S9Q5C7_SCHOY</name>
<accession>S9Q5C7</accession>
<dbReference type="RefSeq" id="XP_013016272.1">
    <property type="nucleotide sequence ID" value="XM_013160818.1"/>
</dbReference>
<evidence type="ECO:0000313" key="7">
    <source>
        <dbReference type="Proteomes" id="UP000016088"/>
    </source>
</evidence>
<dbReference type="VEuPathDB" id="FungiDB:SOCG_02325"/>
<evidence type="ECO:0000256" key="4">
    <source>
        <dbReference type="ARBA" id="ARBA00023128"/>
    </source>
</evidence>